<dbReference type="Proteomes" id="UP000217895">
    <property type="component" value="Chromosome"/>
</dbReference>
<dbReference type="AlphaFoldDB" id="A0A1Z4JDQ0"/>
<evidence type="ECO:0008006" key="3">
    <source>
        <dbReference type="Google" id="ProtNLM"/>
    </source>
</evidence>
<accession>A0A1Z4JDQ0</accession>
<dbReference type="Pfam" id="PF10229">
    <property type="entry name" value="MMADHC"/>
    <property type="match status" value="1"/>
</dbReference>
<reference evidence="1 2" key="1">
    <citation type="submission" date="2017-06" db="EMBL/GenBank/DDBJ databases">
        <title>Genome sequencing of cyanobaciteial culture collection at National Institute for Environmental Studies (NIES).</title>
        <authorList>
            <person name="Hirose Y."/>
            <person name="Shimura Y."/>
            <person name="Fujisawa T."/>
            <person name="Nakamura Y."/>
            <person name="Kawachi M."/>
        </authorList>
    </citation>
    <scope>NUCLEOTIDE SEQUENCE [LARGE SCALE GENOMIC DNA]</scope>
    <source>
        <strain evidence="1 2">NIES-2135</strain>
    </source>
</reference>
<keyword evidence="2" id="KW-1185">Reference proteome</keyword>
<evidence type="ECO:0000313" key="1">
    <source>
        <dbReference type="EMBL" id="BAY54924.1"/>
    </source>
</evidence>
<proteinExistence type="predicted"/>
<dbReference type="PANTHER" id="PTHR13192">
    <property type="entry name" value="MY011 PROTEIN"/>
    <property type="match status" value="1"/>
</dbReference>
<dbReference type="InterPro" id="IPR019362">
    <property type="entry name" value="MMADHC"/>
</dbReference>
<dbReference type="EMBL" id="AP018203">
    <property type="protein sequence ID" value="BAY54924.1"/>
    <property type="molecule type" value="Genomic_DNA"/>
</dbReference>
<organism evidence="1 2">
    <name type="scientific">Leptolyngbya boryana NIES-2135</name>
    <dbReference type="NCBI Taxonomy" id="1973484"/>
    <lineage>
        <taxon>Bacteria</taxon>
        <taxon>Bacillati</taxon>
        <taxon>Cyanobacteriota</taxon>
        <taxon>Cyanophyceae</taxon>
        <taxon>Leptolyngbyales</taxon>
        <taxon>Leptolyngbyaceae</taxon>
        <taxon>Leptolyngbya group</taxon>
        <taxon>Leptolyngbya</taxon>
    </lineage>
</organism>
<sequence length="159" mass="17672">MQYSVHPPSEFICQHSEKLLPDWSDPIRSIVVVLQPADRELTEHCPEADHQKQVLRSQFLSFGLKVTEMLRQQGHLADLFDPKTGLPILSESGSLRLDDVAVVRSTLGYATKAIGNCFTVIHPRWGSAVYPSILMSSASRELVESIVAGLLECHHSLRG</sequence>
<protein>
    <recommendedName>
        <fullName evidence="3">Methylmalonic aciduria and homocystinuria type D protein</fullName>
    </recommendedName>
</protein>
<dbReference type="PANTHER" id="PTHR13192:SF3">
    <property type="entry name" value="COBALAMIN TRAFFICKING PROTEIN CBLD"/>
    <property type="match status" value="1"/>
</dbReference>
<name>A0A1Z4JDQ0_LEPBY</name>
<gene>
    <name evidence="1" type="ORF">NIES2135_17430</name>
</gene>
<dbReference type="GO" id="GO:0009235">
    <property type="term" value="P:cobalamin metabolic process"/>
    <property type="evidence" value="ECO:0007669"/>
    <property type="project" value="InterPro"/>
</dbReference>
<evidence type="ECO:0000313" key="2">
    <source>
        <dbReference type="Proteomes" id="UP000217895"/>
    </source>
</evidence>